<name>A0A9Q0GB57_9ROSI</name>
<accession>A0A9Q0GB57</accession>
<dbReference type="AlphaFoldDB" id="A0A9Q0GB57"/>
<reference evidence="1" key="1">
    <citation type="submission" date="2022-02" db="EMBL/GenBank/DDBJ databases">
        <authorList>
            <person name="Henning P.M."/>
            <person name="McCubbin A.G."/>
            <person name="Shore J.S."/>
        </authorList>
    </citation>
    <scope>NUCLEOTIDE SEQUENCE</scope>
    <source>
        <strain evidence="1">F60SS</strain>
        <tissue evidence="1">Leaves</tissue>
    </source>
</reference>
<evidence type="ECO:0000313" key="2">
    <source>
        <dbReference type="Proteomes" id="UP001141552"/>
    </source>
</evidence>
<dbReference type="Proteomes" id="UP001141552">
    <property type="component" value="Unassembled WGS sequence"/>
</dbReference>
<keyword evidence="2" id="KW-1185">Reference proteome</keyword>
<proteinExistence type="predicted"/>
<evidence type="ECO:0000313" key="1">
    <source>
        <dbReference type="EMBL" id="KAJ4845226.1"/>
    </source>
</evidence>
<reference evidence="1" key="2">
    <citation type="journal article" date="2023" name="Plants (Basel)">
        <title>Annotation of the Turnera subulata (Passifloraceae) Draft Genome Reveals the S-Locus Evolved after the Divergence of Turneroideae from Passifloroideae in a Stepwise Manner.</title>
        <authorList>
            <person name="Henning P.M."/>
            <person name="Roalson E.H."/>
            <person name="Mir W."/>
            <person name="McCubbin A.G."/>
            <person name="Shore J.S."/>
        </authorList>
    </citation>
    <scope>NUCLEOTIDE SEQUENCE</scope>
    <source>
        <strain evidence="1">F60SS</strain>
    </source>
</reference>
<comment type="caution">
    <text evidence="1">The sequence shown here is derived from an EMBL/GenBank/DDBJ whole genome shotgun (WGS) entry which is preliminary data.</text>
</comment>
<protein>
    <submittedName>
        <fullName evidence="1">Uncharacterized protein</fullName>
    </submittedName>
</protein>
<dbReference type="EMBL" id="JAKUCV010001739">
    <property type="protein sequence ID" value="KAJ4845226.1"/>
    <property type="molecule type" value="Genomic_DNA"/>
</dbReference>
<organism evidence="1 2">
    <name type="scientific">Turnera subulata</name>
    <dbReference type="NCBI Taxonomy" id="218843"/>
    <lineage>
        <taxon>Eukaryota</taxon>
        <taxon>Viridiplantae</taxon>
        <taxon>Streptophyta</taxon>
        <taxon>Embryophyta</taxon>
        <taxon>Tracheophyta</taxon>
        <taxon>Spermatophyta</taxon>
        <taxon>Magnoliopsida</taxon>
        <taxon>eudicotyledons</taxon>
        <taxon>Gunneridae</taxon>
        <taxon>Pentapetalae</taxon>
        <taxon>rosids</taxon>
        <taxon>fabids</taxon>
        <taxon>Malpighiales</taxon>
        <taxon>Passifloraceae</taxon>
        <taxon>Turnera</taxon>
    </lineage>
</organism>
<sequence>MDCLQMRACPALLLLATRKLPPQSMLSLKLPWLIFAKGISSKTDCWFIHHVVCCKEQVTH</sequence>
<gene>
    <name evidence="1" type="ORF">Tsubulata_018270</name>
</gene>